<organism evidence="2 3">
    <name type="scientific">Euphydryas editha</name>
    <name type="common">Edith's checkerspot</name>
    <dbReference type="NCBI Taxonomy" id="104508"/>
    <lineage>
        <taxon>Eukaryota</taxon>
        <taxon>Metazoa</taxon>
        <taxon>Ecdysozoa</taxon>
        <taxon>Arthropoda</taxon>
        <taxon>Hexapoda</taxon>
        <taxon>Insecta</taxon>
        <taxon>Pterygota</taxon>
        <taxon>Neoptera</taxon>
        <taxon>Endopterygota</taxon>
        <taxon>Lepidoptera</taxon>
        <taxon>Glossata</taxon>
        <taxon>Ditrysia</taxon>
        <taxon>Papilionoidea</taxon>
        <taxon>Nymphalidae</taxon>
        <taxon>Nymphalinae</taxon>
        <taxon>Euphydryas</taxon>
    </lineage>
</organism>
<evidence type="ECO:0000313" key="2">
    <source>
        <dbReference type="EMBL" id="CAH2093930.1"/>
    </source>
</evidence>
<protein>
    <recommendedName>
        <fullName evidence="4">PID domain-containing protein</fullName>
    </recommendedName>
</protein>
<dbReference type="AlphaFoldDB" id="A0AAU9U883"/>
<feature type="compositionally biased region" description="Pro residues" evidence="1">
    <location>
        <begin position="962"/>
        <end position="973"/>
    </location>
</feature>
<dbReference type="PANTHER" id="PTHR21219:SF4">
    <property type="entry name" value="PID DOMAIN-CONTAINING PROTEIN"/>
    <property type="match status" value="1"/>
</dbReference>
<evidence type="ECO:0000256" key="1">
    <source>
        <dbReference type="SAM" id="MobiDB-lite"/>
    </source>
</evidence>
<accession>A0AAU9U883</accession>
<sequence length="997" mass="111906">MVMCDESASVSGFHLGAQDDQHPRAPSVSSLSLYKQKIDALFDDTRSITSLPQYTPTSETGRKDSKASLIQDNKTTILEDENNYCLNKIKKINNTVQDRIERMFADMAGEAKQPENIGVHEFSVHYLGSTPLQSKVTSLSGLQDPLRDLYFAFKSNYRHKNTFTGRLEISKNGLKVRYKGEKGDLEQLNPFPTIAVWSAVKFLVQPSDKDQNVLSYAFVPLITDPDNIDRHALFKSLDSSQKKYILSHNENSHSPLFAVVMRKIGVAKQLECHGFVCQTTEDAIVIAATLYKSLMSHMSRQGHNDNKKLRNKNGVSCMSITSSLTANDAPVRPPRKKRSTSSLSGDSDRADGYSASESFSEKPKLERTKNVNEELPPFSIPTLPPFGSNRITVEEVKAKLDLIRNNDTSSESQESKHSIPKDSLNFIPNQSSHNPQNSCESSVKSKISEKIELFRELERRKSIQRPPTLPPPIPTKPQAQTQPDHPKEPLRRSQSGRQSLSESGDILTKVAIPRSGSFLNAGGLTRYKSIGQRNNGKKGGGSPLGFNELFNEFKVQENLHSMDEILNAIIDPDGMSFNDLKPIYKEFLLKLAVTLTKDEIFQHSKAIMKKQKKKILRRNSIFQNKRRKIFKGASGLRMVFRLPFGKNLKKKEKKKNQSNFDIQTINTANIKEPTESSVSTSSYDLRHFRPKEPDFPAPKRQTMRKRNSKRSDKSIHVSKRSGKTRHGERTSTSEDSDFLTLSNRLGCQNRNSSSGYVSCSECESESCIDRCYCSLKADCKPRCDCSKENGKETTKAKLLAKNCKECSKEVYDGDYSYCSCDSESCADSNKCYCTGPKRTVMQSSQSLEYLKSPSSKTYSDRMKKAFDDYEAKPRTRSTASSRRRRARSSDSLALDYELLLQNKPRDARARNMQRLTVRSTGAGSQDALSVKKSAEMAALFADVRLSQRTDVRSLAGGRRPRPPPLSSPLPVPPLAKIFDHRPLSSNASLEDTLGYFP</sequence>
<feature type="region of interest" description="Disordered" evidence="1">
    <location>
        <begin position="651"/>
        <end position="735"/>
    </location>
</feature>
<feature type="compositionally biased region" description="Basic and acidic residues" evidence="1">
    <location>
        <begin position="359"/>
        <end position="372"/>
    </location>
</feature>
<feature type="compositionally biased region" description="Polar residues" evidence="1">
    <location>
        <begin position="426"/>
        <end position="437"/>
    </location>
</feature>
<proteinExistence type="predicted"/>
<dbReference type="InterPro" id="IPR011993">
    <property type="entry name" value="PH-like_dom_sf"/>
</dbReference>
<comment type="caution">
    <text evidence="2">The sequence shown here is derived from an EMBL/GenBank/DDBJ whole genome shotgun (WGS) entry which is preliminary data.</text>
</comment>
<gene>
    <name evidence="2" type="ORF">EEDITHA_LOCUS9543</name>
</gene>
<reference evidence="2" key="1">
    <citation type="submission" date="2022-03" db="EMBL/GenBank/DDBJ databases">
        <authorList>
            <person name="Tunstrom K."/>
        </authorList>
    </citation>
    <scope>NUCLEOTIDE SEQUENCE</scope>
</reference>
<name>A0AAU9U883_EUPED</name>
<feature type="compositionally biased region" description="Low complexity" evidence="1">
    <location>
        <begin position="492"/>
        <end position="504"/>
    </location>
</feature>
<feature type="region of interest" description="Disordered" evidence="1">
    <location>
        <begin position="952"/>
        <end position="973"/>
    </location>
</feature>
<feature type="region of interest" description="Disordered" evidence="1">
    <location>
        <begin position="457"/>
        <end position="506"/>
    </location>
</feature>
<keyword evidence="3" id="KW-1185">Reference proteome</keyword>
<feature type="region of interest" description="Disordered" evidence="1">
    <location>
        <begin position="322"/>
        <end position="388"/>
    </location>
</feature>
<evidence type="ECO:0008006" key="4">
    <source>
        <dbReference type="Google" id="ProtNLM"/>
    </source>
</evidence>
<feature type="region of interest" description="Disordered" evidence="1">
    <location>
        <begin position="404"/>
        <end position="444"/>
    </location>
</feature>
<evidence type="ECO:0000313" key="3">
    <source>
        <dbReference type="Proteomes" id="UP001153954"/>
    </source>
</evidence>
<feature type="compositionally biased region" description="Basic and acidic residues" evidence="1">
    <location>
        <begin position="684"/>
        <end position="694"/>
    </location>
</feature>
<feature type="compositionally biased region" description="Polar residues" evidence="1">
    <location>
        <begin position="657"/>
        <end position="683"/>
    </location>
</feature>
<dbReference type="PANTHER" id="PTHR21219">
    <property type="entry name" value="FI19613P1"/>
    <property type="match status" value="1"/>
</dbReference>
<dbReference type="Gene3D" id="2.30.29.30">
    <property type="entry name" value="Pleckstrin-homology domain (PH domain)/Phosphotyrosine-binding domain (PTB)"/>
    <property type="match status" value="1"/>
</dbReference>
<dbReference type="Proteomes" id="UP001153954">
    <property type="component" value="Unassembled WGS sequence"/>
</dbReference>
<dbReference type="EMBL" id="CAKOGL010000013">
    <property type="protein sequence ID" value="CAH2093930.1"/>
    <property type="molecule type" value="Genomic_DNA"/>
</dbReference>